<organism evidence="3">
    <name type="scientific">Trypanosoma vivax (strain Y486)</name>
    <dbReference type="NCBI Taxonomy" id="1055687"/>
    <lineage>
        <taxon>Eukaryota</taxon>
        <taxon>Discoba</taxon>
        <taxon>Euglenozoa</taxon>
        <taxon>Kinetoplastea</taxon>
        <taxon>Metakinetoplastina</taxon>
        <taxon>Trypanosomatida</taxon>
        <taxon>Trypanosomatidae</taxon>
        <taxon>Trypanosoma</taxon>
        <taxon>Duttonella</taxon>
    </lineage>
</organism>
<feature type="signal peptide" evidence="2">
    <location>
        <begin position="1"/>
        <end position="19"/>
    </location>
</feature>
<feature type="transmembrane region" description="Helical" evidence="1">
    <location>
        <begin position="86"/>
        <end position="110"/>
    </location>
</feature>
<sequence>MIVHVLFQLLSLSLDPVHNSRIKPTCFPTLYYSLLDAYCMLSFFFLCIHLPPLHPFKPNPLLPSLPFCSYLSCFMLYYPLGRHSLLLGMFPSLISTHPPLPNSFIFFFFFF</sequence>
<keyword evidence="1" id="KW-0812">Transmembrane</keyword>
<keyword evidence="1" id="KW-0472">Membrane</keyword>
<keyword evidence="2" id="KW-0732">Signal</keyword>
<proteinExistence type="predicted"/>
<gene>
    <name evidence="3" type="ORF">TVY486_0503070</name>
</gene>
<accession>G0TVZ0</accession>
<keyword evidence="1" id="KW-1133">Transmembrane helix</keyword>
<feature type="transmembrane region" description="Helical" evidence="1">
    <location>
        <begin position="29"/>
        <end position="48"/>
    </location>
</feature>
<dbReference type="EMBL" id="HE573021">
    <property type="protein sequence ID" value="CCC48106.1"/>
    <property type="molecule type" value="Genomic_DNA"/>
</dbReference>
<dbReference type="AlphaFoldDB" id="G0TVZ0"/>
<reference evidence="3" key="1">
    <citation type="journal article" date="2012" name="Proc. Natl. Acad. Sci. U.S.A.">
        <title>Antigenic diversity is generated by distinct evolutionary mechanisms in African trypanosome species.</title>
        <authorList>
            <person name="Jackson A.P."/>
            <person name="Berry A."/>
            <person name="Aslett M."/>
            <person name="Allison H.C."/>
            <person name="Burton P."/>
            <person name="Vavrova-Anderson J."/>
            <person name="Brown R."/>
            <person name="Browne H."/>
            <person name="Corton N."/>
            <person name="Hauser H."/>
            <person name="Gamble J."/>
            <person name="Gilderthorp R."/>
            <person name="Marcello L."/>
            <person name="McQuillan J."/>
            <person name="Otto T.D."/>
            <person name="Quail M.A."/>
            <person name="Sanders M.J."/>
            <person name="van Tonder A."/>
            <person name="Ginger M.L."/>
            <person name="Field M.C."/>
            <person name="Barry J.D."/>
            <person name="Hertz-Fowler C."/>
            <person name="Berriman M."/>
        </authorList>
    </citation>
    <scope>NUCLEOTIDE SEQUENCE</scope>
    <source>
        <strain evidence="3">Y486</strain>
    </source>
</reference>
<feature type="chain" id="PRO_5003410146" evidence="2">
    <location>
        <begin position="20"/>
        <end position="111"/>
    </location>
</feature>
<evidence type="ECO:0000313" key="3">
    <source>
        <dbReference type="EMBL" id="CCC48106.1"/>
    </source>
</evidence>
<feature type="transmembrane region" description="Helical" evidence="1">
    <location>
        <begin position="60"/>
        <end position="80"/>
    </location>
</feature>
<evidence type="ECO:0000256" key="2">
    <source>
        <dbReference type="SAM" id="SignalP"/>
    </source>
</evidence>
<evidence type="ECO:0000256" key="1">
    <source>
        <dbReference type="SAM" id="Phobius"/>
    </source>
</evidence>
<name>G0TVZ0_TRYVY</name>
<dbReference type="VEuPathDB" id="TriTrypDB:TvY486_0503070"/>
<protein>
    <submittedName>
        <fullName evidence="3">Uncharacterized protein</fullName>
    </submittedName>
</protein>